<protein>
    <submittedName>
        <fullName evidence="1">Uncharacterized protein</fullName>
    </submittedName>
</protein>
<dbReference type="EMBL" id="FNET01000008">
    <property type="protein sequence ID" value="SDL00350.1"/>
    <property type="molecule type" value="Genomic_DNA"/>
</dbReference>
<dbReference type="Proteomes" id="UP000199682">
    <property type="component" value="Unassembled WGS sequence"/>
</dbReference>
<reference evidence="2" key="1">
    <citation type="submission" date="2016-10" db="EMBL/GenBank/DDBJ databases">
        <authorList>
            <person name="Varghese N."/>
            <person name="Submissions S."/>
        </authorList>
    </citation>
    <scope>NUCLEOTIDE SEQUENCE [LARGE SCALE GENOMIC DNA]</scope>
    <source>
        <strain evidence="2">DSM 44796</strain>
    </source>
</reference>
<proteinExistence type="predicted"/>
<sequence length="92" mass="10645">MFFVEPVVTFEPGQRPHWKISTDRYGNRVLRIRQGAPLTAFLYNLIGELAAQRGLVSELPQLLDPQKSNVPMPRRATDAWFRRFQELCAEDS</sequence>
<evidence type="ECO:0000313" key="2">
    <source>
        <dbReference type="Proteomes" id="UP000199682"/>
    </source>
</evidence>
<evidence type="ECO:0000313" key="1">
    <source>
        <dbReference type="EMBL" id="SDL00350.1"/>
    </source>
</evidence>
<organism evidence="1 2">
    <name type="scientific">Lentzea albidocapillata subsp. violacea</name>
    <dbReference type="NCBI Taxonomy" id="128104"/>
    <lineage>
        <taxon>Bacteria</taxon>
        <taxon>Bacillati</taxon>
        <taxon>Actinomycetota</taxon>
        <taxon>Actinomycetes</taxon>
        <taxon>Pseudonocardiales</taxon>
        <taxon>Pseudonocardiaceae</taxon>
        <taxon>Lentzea</taxon>
    </lineage>
</organism>
<dbReference type="AlphaFoldDB" id="A0A1G9GI52"/>
<gene>
    <name evidence="1" type="ORF">SAMN04488074_108218</name>
</gene>
<accession>A0A1G9GI52</accession>
<name>A0A1G9GI52_9PSEU</name>